<keyword evidence="1 7" id="KW-0963">Cytoplasm</keyword>
<keyword evidence="2 7" id="KW-0678">Repressor</keyword>
<feature type="domain" description="CoA-binding" evidence="8">
    <location>
        <begin position="94"/>
        <end position="194"/>
    </location>
</feature>
<dbReference type="InterPro" id="IPR058236">
    <property type="entry name" value="Rex_actinobacterial-type"/>
</dbReference>
<dbReference type="GO" id="GO:0051775">
    <property type="term" value="P:response to redox state"/>
    <property type="evidence" value="ECO:0007669"/>
    <property type="project" value="InterPro"/>
</dbReference>
<dbReference type="Pfam" id="PF02629">
    <property type="entry name" value="CoA_binding"/>
    <property type="match status" value="1"/>
</dbReference>
<dbReference type="Pfam" id="PF06971">
    <property type="entry name" value="Put_DNA-bind_N"/>
    <property type="match status" value="1"/>
</dbReference>
<dbReference type="SMART" id="SM00881">
    <property type="entry name" value="CoA_binding"/>
    <property type="match status" value="1"/>
</dbReference>
<proteinExistence type="inferred from homology"/>
<evidence type="ECO:0000256" key="7">
    <source>
        <dbReference type="HAMAP-Rule" id="MF_01131"/>
    </source>
</evidence>
<protein>
    <recommendedName>
        <fullName evidence="7">Redox-sensing transcriptional repressor Rex</fullName>
    </recommendedName>
</protein>
<dbReference type="NCBIfam" id="NF003992">
    <property type="entry name" value="PRK05472.2-1"/>
    <property type="match status" value="1"/>
</dbReference>
<name>A0A229P3T2_9BACL</name>
<feature type="DNA-binding region" description="H-T-H motif" evidence="7">
    <location>
        <begin position="30"/>
        <end position="69"/>
    </location>
</feature>
<dbReference type="GO" id="GO:0005737">
    <property type="term" value="C:cytoplasm"/>
    <property type="evidence" value="ECO:0007669"/>
    <property type="project" value="UniProtKB-SubCell"/>
</dbReference>
<comment type="function">
    <text evidence="7">Modulates transcription in response to changes in cellular NADH/NAD(+) redox state.</text>
</comment>
<comment type="subcellular location">
    <subcellularLocation>
        <location evidence="7">Cytoplasm</location>
    </subcellularLocation>
</comment>
<evidence type="ECO:0000313" key="10">
    <source>
        <dbReference type="Proteomes" id="UP000215145"/>
    </source>
</evidence>
<dbReference type="NCBIfam" id="NF003996">
    <property type="entry name" value="PRK05472.2-5"/>
    <property type="match status" value="1"/>
</dbReference>
<evidence type="ECO:0000256" key="5">
    <source>
        <dbReference type="ARBA" id="ARBA00023125"/>
    </source>
</evidence>
<dbReference type="InterPro" id="IPR003781">
    <property type="entry name" value="CoA-bd"/>
</dbReference>
<dbReference type="GO" id="GO:0003677">
    <property type="term" value="F:DNA binding"/>
    <property type="evidence" value="ECO:0007669"/>
    <property type="project" value="UniProtKB-UniRule"/>
</dbReference>
<comment type="subunit">
    <text evidence="7">Homodimer.</text>
</comment>
<evidence type="ECO:0000256" key="4">
    <source>
        <dbReference type="ARBA" id="ARBA00023027"/>
    </source>
</evidence>
<gene>
    <name evidence="7" type="primary">rex</name>
    <name evidence="9" type="ORF">CGZ75_08065</name>
</gene>
<dbReference type="GO" id="GO:0003700">
    <property type="term" value="F:DNA-binding transcription factor activity"/>
    <property type="evidence" value="ECO:0007669"/>
    <property type="project" value="UniProtKB-UniRule"/>
</dbReference>
<accession>A0A229P3T2</accession>
<comment type="similarity">
    <text evidence="7">Belongs to the transcriptional regulatory Rex family.</text>
</comment>
<keyword evidence="10" id="KW-1185">Reference proteome</keyword>
<dbReference type="SUPFAM" id="SSF46785">
    <property type="entry name" value="Winged helix' DNA-binding domain"/>
    <property type="match status" value="1"/>
</dbReference>
<dbReference type="EMBL" id="NMUQ01000001">
    <property type="protein sequence ID" value="OXM16604.1"/>
    <property type="molecule type" value="Genomic_DNA"/>
</dbReference>
<evidence type="ECO:0000313" key="9">
    <source>
        <dbReference type="EMBL" id="OXM16604.1"/>
    </source>
</evidence>
<keyword evidence="3 7" id="KW-0805">Transcription regulation</keyword>
<dbReference type="GO" id="GO:0045892">
    <property type="term" value="P:negative regulation of DNA-templated transcription"/>
    <property type="evidence" value="ECO:0007669"/>
    <property type="project" value="InterPro"/>
</dbReference>
<dbReference type="Gene3D" id="1.10.10.10">
    <property type="entry name" value="Winged helix-like DNA-binding domain superfamily/Winged helix DNA-binding domain"/>
    <property type="match status" value="1"/>
</dbReference>
<dbReference type="InterPro" id="IPR036390">
    <property type="entry name" value="WH_DNA-bd_sf"/>
</dbReference>
<dbReference type="HAMAP" id="MF_01131">
    <property type="entry name" value="Rex"/>
    <property type="match status" value="1"/>
</dbReference>
<dbReference type="NCBIfam" id="NF003994">
    <property type="entry name" value="PRK05472.2-3"/>
    <property type="match status" value="1"/>
</dbReference>
<feature type="binding site" evidence="7">
    <location>
        <begin position="104"/>
        <end position="109"/>
    </location>
    <ligand>
        <name>NAD(+)</name>
        <dbReference type="ChEBI" id="CHEBI:57540"/>
    </ligand>
</feature>
<dbReference type="OrthoDB" id="9784760at2"/>
<evidence type="ECO:0000256" key="3">
    <source>
        <dbReference type="ARBA" id="ARBA00023015"/>
    </source>
</evidence>
<comment type="caution">
    <text evidence="9">The sequence shown here is derived from an EMBL/GenBank/DDBJ whole genome shotgun (WGS) entry which is preliminary data.</text>
</comment>
<dbReference type="InterPro" id="IPR036291">
    <property type="entry name" value="NAD(P)-bd_dom_sf"/>
</dbReference>
<dbReference type="InterPro" id="IPR022876">
    <property type="entry name" value="Tscrpt_rep_Rex"/>
</dbReference>
<evidence type="ECO:0000256" key="1">
    <source>
        <dbReference type="ARBA" id="ARBA00022490"/>
    </source>
</evidence>
<dbReference type="NCBIfam" id="NF003995">
    <property type="entry name" value="PRK05472.2-4"/>
    <property type="match status" value="1"/>
</dbReference>
<reference evidence="9 10" key="1">
    <citation type="submission" date="2017-07" db="EMBL/GenBank/DDBJ databases">
        <title>Paenibacillus herberti R33 genome sequencing and assembly.</title>
        <authorList>
            <person name="Su W."/>
        </authorList>
    </citation>
    <scope>NUCLEOTIDE SEQUENCE [LARGE SCALE GENOMIC DNA]</scope>
    <source>
        <strain evidence="9 10">R33</strain>
    </source>
</reference>
<dbReference type="NCBIfam" id="NF003989">
    <property type="entry name" value="PRK05472.1-3"/>
    <property type="match status" value="1"/>
</dbReference>
<keyword evidence="5 7" id="KW-0238">DNA-binding</keyword>
<dbReference type="SUPFAM" id="SSF51735">
    <property type="entry name" value="NAD(P)-binding Rossmann-fold domains"/>
    <property type="match status" value="1"/>
</dbReference>
<keyword evidence="4 7" id="KW-0520">NAD</keyword>
<dbReference type="PANTHER" id="PTHR35786:SF1">
    <property type="entry name" value="REDOX-SENSING TRANSCRIPTIONAL REPRESSOR REX 1"/>
    <property type="match status" value="1"/>
</dbReference>
<evidence type="ECO:0000256" key="2">
    <source>
        <dbReference type="ARBA" id="ARBA00022491"/>
    </source>
</evidence>
<keyword evidence="6 7" id="KW-0804">Transcription</keyword>
<dbReference type="Proteomes" id="UP000215145">
    <property type="component" value="Unassembled WGS sequence"/>
</dbReference>
<organism evidence="9 10">
    <name type="scientific">Paenibacillus herberti</name>
    <dbReference type="NCBI Taxonomy" id="1619309"/>
    <lineage>
        <taxon>Bacteria</taxon>
        <taxon>Bacillati</taxon>
        <taxon>Bacillota</taxon>
        <taxon>Bacilli</taxon>
        <taxon>Bacillales</taxon>
        <taxon>Paenibacillaceae</taxon>
        <taxon>Paenibacillus</taxon>
    </lineage>
</organism>
<evidence type="ECO:0000259" key="8">
    <source>
        <dbReference type="SMART" id="SM00881"/>
    </source>
</evidence>
<dbReference type="NCBIfam" id="NF003993">
    <property type="entry name" value="PRK05472.2-2"/>
    <property type="match status" value="1"/>
</dbReference>
<dbReference type="InterPro" id="IPR009718">
    <property type="entry name" value="Rex_DNA-bd_C_dom"/>
</dbReference>
<sequence length="232" mass="25549">MDAERSKGGRAALSKLGKPISEAVVRRLPVYLQVLNDLHIRDVQTVSSQELGRKLELNPAQIRKDLAYFGEFGRKGVGYDVNYLIEKIRGILKLDQPMLVGLAGAGNLGHALCNYSSYVKDNMKITAVFDASPAKIGKRINSLEVLPIDQLQDKVREDGIQIGIITVPAGEAQNVADRFIEAGVKGILNFAPVVLKAPDHVRIHYADFTTQLLSLAYYMNKDGTVDDEQMVD</sequence>
<dbReference type="InterPro" id="IPR036388">
    <property type="entry name" value="WH-like_DNA-bd_sf"/>
</dbReference>
<dbReference type="Gene3D" id="3.40.50.720">
    <property type="entry name" value="NAD(P)-binding Rossmann-like Domain"/>
    <property type="match status" value="1"/>
</dbReference>
<evidence type="ECO:0000256" key="6">
    <source>
        <dbReference type="ARBA" id="ARBA00023163"/>
    </source>
</evidence>
<dbReference type="AlphaFoldDB" id="A0A229P3T2"/>
<dbReference type="PANTHER" id="PTHR35786">
    <property type="entry name" value="REDOX-SENSING TRANSCRIPTIONAL REPRESSOR REX"/>
    <property type="match status" value="1"/>
</dbReference>